<feature type="domain" description="YdhG-like" evidence="1">
    <location>
        <begin position="19"/>
        <end position="109"/>
    </location>
</feature>
<dbReference type="Gene3D" id="3.90.1150.200">
    <property type="match status" value="1"/>
</dbReference>
<dbReference type="Proteomes" id="UP000557392">
    <property type="component" value="Unassembled WGS sequence"/>
</dbReference>
<dbReference type="Pfam" id="PF08818">
    <property type="entry name" value="DUF1801"/>
    <property type="match status" value="1"/>
</dbReference>
<evidence type="ECO:0000313" key="3">
    <source>
        <dbReference type="Proteomes" id="UP000557392"/>
    </source>
</evidence>
<dbReference type="SUPFAM" id="SSF159888">
    <property type="entry name" value="YdhG-like"/>
    <property type="match status" value="1"/>
</dbReference>
<evidence type="ECO:0000259" key="1">
    <source>
        <dbReference type="Pfam" id="PF08818"/>
    </source>
</evidence>
<gene>
    <name evidence="2" type="ORF">GGR46_004474</name>
</gene>
<reference evidence="2 3" key="1">
    <citation type="submission" date="2020-08" db="EMBL/GenBank/DDBJ databases">
        <title>Genomic Encyclopedia of Type Strains, Phase IV (KMG-IV): sequencing the most valuable type-strain genomes for metagenomic binning, comparative biology and taxonomic classification.</title>
        <authorList>
            <person name="Goeker M."/>
        </authorList>
    </citation>
    <scope>NUCLEOTIDE SEQUENCE [LARGE SCALE GENOMIC DNA]</scope>
    <source>
        <strain evidence="2 3">DSM 101806</strain>
    </source>
</reference>
<accession>A0A7W6JWN0</accession>
<dbReference type="Pfam" id="PF13376">
    <property type="entry name" value="OmdA"/>
    <property type="match status" value="1"/>
</dbReference>
<name>A0A7W6JWN0_9SPHN</name>
<keyword evidence="3" id="KW-1185">Reference proteome</keyword>
<proteinExistence type="predicted"/>
<protein>
    <submittedName>
        <fullName evidence="2">Uncharacterized protein YdeI (YjbR/CyaY-like superfamily)</fullName>
    </submittedName>
</protein>
<comment type="caution">
    <text evidence="2">The sequence shown here is derived from an EMBL/GenBank/DDBJ whole genome shotgun (WGS) entry which is preliminary data.</text>
</comment>
<dbReference type="AlphaFoldDB" id="A0A7W6JWN0"/>
<dbReference type="EMBL" id="JACIEH010000004">
    <property type="protein sequence ID" value="MBB4100885.1"/>
    <property type="molecule type" value="Genomic_DNA"/>
</dbReference>
<dbReference type="RefSeq" id="WP_184000245.1">
    <property type="nucleotide sequence ID" value="NZ_JACIEH010000004.1"/>
</dbReference>
<dbReference type="InterPro" id="IPR014922">
    <property type="entry name" value="YdhG-like"/>
</dbReference>
<sequence length="196" mass="22043">MARDSRVDTYIEGRAEFARPILSWIRERFHVAVPAVEETIKWSHPFFTLDGKPLANMAAFKGHASFGFWNRQGNETGKEGEAMGQFGRIESLDDLPPADEVERLIREAVALLGEAKPTRPRAAPRPEAEVPAELAEALAADDAAAASFNAFPPGCRREYCEWIAEAKRPETKAKRVAEAVAWMREGKRRNWKYENC</sequence>
<organism evidence="2 3">
    <name type="scientific">Sphingomonas kyeonggiensis</name>
    <dbReference type="NCBI Taxonomy" id="1268553"/>
    <lineage>
        <taxon>Bacteria</taxon>
        <taxon>Pseudomonadati</taxon>
        <taxon>Pseudomonadota</taxon>
        <taxon>Alphaproteobacteria</taxon>
        <taxon>Sphingomonadales</taxon>
        <taxon>Sphingomonadaceae</taxon>
        <taxon>Sphingomonas</taxon>
    </lineage>
</organism>
<evidence type="ECO:0000313" key="2">
    <source>
        <dbReference type="EMBL" id="MBB4100885.1"/>
    </source>
</evidence>